<name>A0A1J9PG92_9EURO</name>
<evidence type="ECO:0000256" key="4">
    <source>
        <dbReference type="ARBA" id="ARBA00023015"/>
    </source>
</evidence>
<dbReference type="GO" id="GO:0003677">
    <property type="term" value="F:DNA binding"/>
    <property type="evidence" value="ECO:0007669"/>
    <property type="project" value="UniProtKB-KW"/>
</dbReference>
<evidence type="ECO:0000256" key="2">
    <source>
        <dbReference type="ARBA" id="ARBA00018346"/>
    </source>
</evidence>
<dbReference type="GO" id="GO:0006351">
    <property type="term" value="P:DNA-templated transcription"/>
    <property type="evidence" value="ECO:0007669"/>
    <property type="project" value="InterPro"/>
</dbReference>
<reference evidence="12 13" key="1">
    <citation type="submission" date="2015-07" db="EMBL/GenBank/DDBJ databases">
        <title>Emmonsia species relationships and genome sequence.</title>
        <authorList>
            <consortium name="The Broad Institute Genomics Platform"/>
            <person name="Cuomo C.A."/>
            <person name="Munoz J.F."/>
            <person name="Imamovic A."/>
            <person name="Priest M.E."/>
            <person name="Young S."/>
            <person name="Clay O.K."/>
            <person name="McEwen J.G."/>
        </authorList>
    </citation>
    <scope>NUCLEOTIDE SEQUENCE [LARGE SCALE GENOMIC DNA]</scope>
    <source>
        <strain evidence="12 13">UAMH 9510</strain>
    </source>
</reference>
<dbReference type="GO" id="GO:0000981">
    <property type="term" value="F:DNA-binding transcription factor activity, RNA polymerase II-specific"/>
    <property type="evidence" value="ECO:0007669"/>
    <property type="project" value="InterPro"/>
</dbReference>
<gene>
    <name evidence="12" type="ORF">AJ78_04781</name>
</gene>
<dbReference type="SUPFAM" id="SSF57701">
    <property type="entry name" value="Zn2/Cys6 DNA-binding domain"/>
    <property type="match status" value="1"/>
</dbReference>
<dbReference type="OrthoDB" id="5431381at2759"/>
<comment type="caution">
    <text evidence="12">The sequence shown here is derived from an EMBL/GenBank/DDBJ whole genome shotgun (WGS) entry which is preliminary data.</text>
</comment>
<feature type="compositionally biased region" description="Polar residues" evidence="10">
    <location>
        <begin position="105"/>
        <end position="117"/>
    </location>
</feature>
<dbReference type="InterPro" id="IPR001138">
    <property type="entry name" value="Zn2Cys6_DnaBD"/>
</dbReference>
<dbReference type="Gene3D" id="4.10.240.10">
    <property type="entry name" value="Zn(2)-C6 fungal-type DNA-binding domain"/>
    <property type="match status" value="1"/>
</dbReference>
<dbReference type="InterPro" id="IPR036864">
    <property type="entry name" value="Zn2-C6_fun-type_DNA-bd_sf"/>
</dbReference>
<feature type="domain" description="Zn(2)-C6 fungal-type" evidence="11">
    <location>
        <begin position="32"/>
        <end position="63"/>
    </location>
</feature>
<dbReference type="GO" id="GO:0005634">
    <property type="term" value="C:nucleus"/>
    <property type="evidence" value="ECO:0007669"/>
    <property type="project" value="UniProtKB-SubCell"/>
</dbReference>
<evidence type="ECO:0000256" key="1">
    <source>
        <dbReference type="ARBA" id="ARBA00004123"/>
    </source>
</evidence>
<feature type="compositionally biased region" description="Polar residues" evidence="10">
    <location>
        <begin position="1"/>
        <end position="14"/>
    </location>
</feature>
<evidence type="ECO:0000259" key="11">
    <source>
        <dbReference type="PROSITE" id="PS50048"/>
    </source>
</evidence>
<dbReference type="Proteomes" id="UP000182235">
    <property type="component" value="Unassembled WGS sequence"/>
</dbReference>
<dbReference type="PROSITE" id="PS00463">
    <property type="entry name" value="ZN2_CY6_FUNGAL_1"/>
    <property type="match status" value="1"/>
</dbReference>
<dbReference type="SMART" id="SM00066">
    <property type="entry name" value="GAL4"/>
    <property type="match status" value="1"/>
</dbReference>
<dbReference type="PANTHER" id="PTHR31001:SF49">
    <property type="entry name" value="ZN(II)2CYS6 TRANSCRIPTION FACTOR (EUROFUNG)"/>
    <property type="match status" value="1"/>
</dbReference>
<keyword evidence="7" id="KW-0539">Nucleus</keyword>
<evidence type="ECO:0000256" key="5">
    <source>
        <dbReference type="ARBA" id="ARBA00023125"/>
    </source>
</evidence>
<evidence type="ECO:0000256" key="8">
    <source>
        <dbReference type="ARBA" id="ARBA00031692"/>
    </source>
</evidence>
<evidence type="ECO:0000256" key="9">
    <source>
        <dbReference type="ARBA" id="ARBA00045154"/>
    </source>
</evidence>
<organism evidence="12 13">
    <name type="scientific">Emergomyces pasteurianus Ep9510</name>
    <dbReference type="NCBI Taxonomy" id="1447872"/>
    <lineage>
        <taxon>Eukaryota</taxon>
        <taxon>Fungi</taxon>
        <taxon>Dikarya</taxon>
        <taxon>Ascomycota</taxon>
        <taxon>Pezizomycotina</taxon>
        <taxon>Eurotiomycetes</taxon>
        <taxon>Eurotiomycetidae</taxon>
        <taxon>Onygenales</taxon>
        <taxon>Ajellomycetaceae</taxon>
        <taxon>Emergomyces</taxon>
    </lineage>
</organism>
<evidence type="ECO:0000256" key="7">
    <source>
        <dbReference type="ARBA" id="ARBA00023242"/>
    </source>
</evidence>
<dbReference type="VEuPathDB" id="FungiDB:AJ78_04781"/>
<feature type="region of interest" description="Disordered" evidence="10">
    <location>
        <begin position="101"/>
        <end position="120"/>
    </location>
</feature>
<dbReference type="Pfam" id="PF00172">
    <property type="entry name" value="Zn_clus"/>
    <property type="match status" value="1"/>
</dbReference>
<dbReference type="InterPro" id="IPR050613">
    <property type="entry name" value="Sec_Metabolite_Reg"/>
</dbReference>
<dbReference type="Pfam" id="PF04082">
    <property type="entry name" value="Fungal_trans"/>
    <property type="match status" value="1"/>
</dbReference>
<dbReference type="EMBL" id="LGRN01000188">
    <property type="protein sequence ID" value="OJD14922.1"/>
    <property type="molecule type" value="Genomic_DNA"/>
</dbReference>
<accession>A0A1J9PG92</accession>
<keyword evidence="5" id="KW-0238">DNA-binding</keyword>
<protein>
    <recommendedName>
        <fullName evidence="2">C6 finger domain transcription factor nscR</fullName>
    </recommendedName>
    <alternativeName>
        <fullName evidence="8">Neosartiricin B biosynthesis protein R</fullName>
    </alternativeName>
</protein>
<dbReference type="STRING" id="1447872.A0A1J9PG92"/>
<evidence type="ECO:0000256" key="3">
    <source>
        <dbReference type="ARBA" id="ARBA00022723"/>
    </source>
</evidence>
<dbReference type="CDD" id="cd00067">
    <property type="entry name" value="GAL4"/>
    <property type="match status" value="1"/>
</dbReference>
<dbReference type="PROSITE" id="PS50048">
    <property type="entry name" value="ZN2_CY6_FUNGAL_2"/>
    <property type="match status" value="1"/>
</dbReference>
<evidence type="ECO:0000313" key="13">
    <source>
        <dbReference type="Proteomes" id="UP000182235"/>
    </source>
</evidence>
<sequence length="788" mass="88996">MADLNPSATATLTSDDPPRKHPQRRRERPQLSCTTCRKKKLKCDRNLPCENCATRGRGDTCVYANPPPPGHSRAIQHPVNRATMQGRVRHLEKMVMALAREKSPASGSSQSWSTPTEFRSDGGEIRDYHFGYRFETYASGSTRSENHEDSTIPPIESIESAQTLNLPTGGDSRYFDSGHWASILSDIGELKGYFEDQGEYDASDSAAEAGHCVTETDLLSGRFARLTQMEILDQVPPKPLADTLISRYLSSDDQPIVLVHGPSFRKQYELFWQDPWSTPITWVSKLFSIMCIALRAYAQSGEQMPESVLDPMQLVDQYRQMAVHCLFAGNYATGPPHAVEALILYFFTEYTRNPDMQLPCWLLFGVIIRVAMRKGYHRDPRHHPGLSVFEGELRRRAWTVLFHMDLLTAVDAGMPRMINPLHMDAELPRCILDEDIDENTIELPPPRPDAACPGLAYVNAKRPMILVYGNIVDMNNSRMLAPYEEILKLDKALADSYRVIPPLSKQNPTEPPVTDPPALIMRRLTLDLMYQKGRCILHRKYYTISWNNPQYTYSRHTCIEAAMATLQQHAVLYRETQPGGVVHHFRWMRTSLISHESLLASMILCLYLDRLNQQDAGRVEIDNITPERRSEMLKLLRSAYAILSESARSSKVGARACGVLNIILQRVGIVLPMPNDIINEAVPMQPTDGIVPPSAAAGPGSGCIRTVPAVPMFYSQDGVYSQAPSGPVQMPLPINHIGLVDPEDMFFNPETITIQNFIQFPQEVDWNQWDNLFRPHDWEYPFDMSQLG</sequence>
<comment type="subcellular location">
    <subcellularLocation>
        <location evidence="1">Nucleus</location>
    </subcellularLocation>
</comment>
<evidence type="ECO:0000256" key="10">
    <source>
        <dbReference type="SAM" id="MobiDB-lite"/>
    </source>
</evidence>
<comment type="function">
    <text evidence="9">Transcription factor that specifically regulates the neosartoricin B biosynthesis gene cluster.</text>
</comment>
<dbReference type="CDD" id="cd12148">
    <property type="entry name" value="fungal_TF_MHR"/>
    <property type="match status" value="1"/>
</dbReference>
<keyword evidence="6" id="KW-0804">Transcription</keyword>
<dbReference type="GO" id="GO:0008270">
    <property type="term" value="F:zinc ion binding"/>
    <property type="evidence" value="ECO:0007669"/>
    <property type="project" value="InterPro"/>
</dbReference>
<dbReference type="SMART" id="SM00906">
    <property type="entry name" value="Fungal_trans"/>
    <property type="match status" value="1"/>
</dbReference>
<keyword evidence="4" id="KW-0805">Transcription regulation</keyword>
<keyword evidence="13" id="KW-1185">Reference proteome</keyword>
<evidence type="ECO:0000313" key="12">
    <source>
        <dbReference type="EMBL" id="OJD14922.1"/>
    </source>
</evidence>
<proteinExistence type="predicted"/>
<feature type="region of interest" description="Disordered" evidence="10">
    <location>
        <begin position="1"/>
        <end position="31"/>
    </location>
</feature>
<dbReference type="PANTHER" id="PTHR31001">
    <property type="entry name" value="UNCHARACTERIZED TRANSCRIPTIONAL REGULATORY PROTEIN"/>
    <property type="match status" value="1"/>
</dbReference>
<evidence type="ECO:0000256" key="6">
    <source>
        <dbReference type="ARBA" id="ARBA00023163"/>
    </source>
</evidence>
<dbReference type="InterPro" id="IPR007219">
    <property type="entry name" value="XnlR_reg_dom"/>
</dbReference>
<dbReference type="AlphaFoldDB" id="A0A1J9PG92"/>
<keyword evidence="3" id="KW-0479">Metal-binding</keyword>